<reference evidence="1" key="1">
    <citation type="submission" date="2019-02" db="EMBL/GenBank/DDBJ databases">
        <authorList>
            <person name="Gruber-Vodicka R. H."/>
            <person name="Seah K. B. B."/>
        </authorList>
    </citation>
    <scope>NUCLEOTIDE SEQUENCE</scope>
    <source>
        <strain evidence="1">BECK_BZ123</strain>
        <strain evidence="2">BECK_BZ126</strain>
    </source>
</reference>
<evidence type="ECO:0000313" key="1">
    <source>
        <dbReference type="EMBL" id="VFK39359.1"/>
    </source>
</evidence>
<gene>
    <name evidence="1" type="ORF">BECKTC1821D_GA0114238_10063</name>
    <name evidence="2" type="ORF">BECKTC1821F_GA0114240_101054</name>
</gene>
<sequence>MNRCEVCGGTGFRHDEIEEVFQVDGRYILVQDIPATVCMRCGEKTFDAQTAETIRRRLHGEGSAQRSVEMAVFAY</sequence>
<dbReference type="InterPro" id="IPR022453">
    <property type="entry name" value="Znf_MqsA-type"/>
</dbReference>
<dbReference type="EMBL" id="CAADFW010000010">
    <property type="protein sequence ID" value="VFK56519.1"/>
    <property type="molecule type" value="Genomic_DNA"/>
</dbReference>
<dbReference type="Gene3D" id="3.10.20.860">
    <property type="match status" value="1"/>
</dbReference>
<protein>
    <submittedName>
        <fullName evidence="1">YgiT-type zinc finger domain-containing protein</fullName>
    </submittedName>
</protein>
<dbReference type="AlphaFoldDB" id="A0A450YCU9"/>
<organism evidence="1">
    <name type="scientific">Candidatus Kentrum sp. TC</name>
    <dbReference type="NCBI Taxonomy" id="2126339"/>
    <lineage>
        <taxon>Bacteria</taxon>
        <taxon>Pseudomonadati</taxon>
        <taxon>Pseudomonadota</taxon>
        <taxon>Gammaproteobacteria</taxon>
        <taxon>Candidatus Kentrum</taxon>
    </lineage>
</organism>
<dbReference type="EMBL" id="CAADFS010000006">
    <property type="protein sequence ID" value="VFK39359.1"/>
    <property type="molecule type" value="Genomic_DNA"/>
</dbReference>
<accession>A0A450YCU9</accession>
<name>A0A450YCU9_9GAMM</name>
<proteinExistence type="predicted"/>
<evidence type="ECO:0000313" key="2">
    <source>
        <dbReference type="EMBL" id="VFK56519.1"/>
    </source>
</evidence>
<dbReference type="NCBIfam" id="TIGR03831">
    <property type="entry name" value="YgiT_finger"/>
    <property type="match status" value="1"/>
</dbReference>